<feature type="region of interest" description="Disordered" evidence="1">
    <location>
        <begin position="821"/>
        <end position="856"/>
    </location>
</feature>
<feature type="region of interest" description="Disordered" evidence="1">
    <location>
        <begin position="614"/>
        <end position="658"/>
    </location>
</feature>
<evidence type="ECO:0000313" key="2">
    <source>
        <dbReference type="EMBL" id="KAK4082525.1"/>
    </source>
</evidence>
<keyword evidence="3" id="KW-1185">Reference proteome</keyword>
<name>A0ABR0BKJ4_PURLI</name>
<evidence type="ECO:0000256" key="1">
    <source>
        <dbReference type="SAM" id="MobiDB-lite"/>
    </source>
</evidence>
<accession>A0ABR0BKJ4</accession>
<reference evidence="2 3" key="1">
    <citation type="journal article" date="2024" name="Microbiol. Resour. Announc.">
        <title>Genome annotations for the ascomycete fungi Trichoderma harzianum, Trichoderma aggressivum, and Purpureocillium lilacinum.</title>
        <authorList>
            <person name="Beijen E.P.W."/>
            <person name="Ohm R.A."/>
        </authorList>
    </citation>
    <scope>NUCLEOTIDE SEQUENCE [LARGE SCALE GENOMIC DNA]</scope>
    <source>
        <strain evidence="2 3">CBS 150709</strain>
    </source>
</reference>
<feature type="compositionally biased region" description="Polar residues" evidence="1">
    <location>
        <begin position="635"/>
        <end position="655"/>
    </location>
</feature>
<organism evidence="2 3">
    <name type="scientific">Purpureocillium lilacinum</name>
    <name type="common">Paecilomyces lilacinus</name>
    <dbReference type="NCBI Taxonomy" id="33203"/>
    <lineage>
        <taxon>Eukaryota</taxon>
        <taxon>Fungi</taxon>
        <taxon>Dikarya</taxon>
        <taxon>Ascomycota</taxon>
        <taxon>Pezizomycotina</taxon>
        <taxon>Sordariomycetes</taxon>
        <taxon>Hypocreomycetidae</taxon>
        <taxon>Hypocreales</taxon>
        <taxon>Ophiocordycipitaceae</taxon>
        <taxon>Purpureocillium</taxon>
    </lineage>
</organism>
<feature type="region of interest" description="Disordered" evidence="1">
    <location>
        <begin position="698"/>
        <end position="727"/>
    </location>
</feature>
<dbReference type="Proteomes" id="UP001287286">
    <property type="component" value="Unassembled WGS sequence"/>
</dbReference>
<feature type="region of interest" description="Disordered" evidence="1">
    <location>
        <begin position="558"/>
        <end position="600"/>
    </location>
</feature>
<feature type="region of interest" description="Disordered" evidence="1">
    <location>
        <begin position="64"/>
        <end position="104"/>
    </location>
</feature>
<gene>
    <name evidence="2" type="ORF">Purlil1_11183</name>
</gene>
<proteinExistence type="predicted"/>
<feature type="region of interest" description="Disordered" evidence="1">
    <location>
        <begin position="142"/>
        <end position="169"/>
    </location>
</feature>
<feature type="compositionally biased region" description="Basic residues" evidence="1">
    <location>
        <begin position="703"/>
        <end position="718"/>
    </location>
</feature>
<comment type="caution">
    <text evidence="2">The sequence shown here is derived from an EMBL/GenBank/DDBJ whole genome shotgun (WGS) entry which is preliminary data.</text>
</comment>
<dbReference type="EMBL" id="JAWRVI010000064">
    <property type="protein sequence ID" value="KAK4082525.1"/>
    <property type="molecule type" value="Genomic_DNA"/>
</dbReference>
<protein>
    <submittedName>
        <fullName evidence="2">Uncharacterized protein</fullName>
    </submittedName>
</protein>
<feature type="compositionally biased region" description="Basic residues" evidence="1">
    <location>
        <begin position="142"/>
        <end position="154"/>
    </location>
</feature>
<sequence>MSKADDDINNITRRYSTRRPGRQPVPQGSFRAAPRARVGVWPRSVEWNPKRWATLALRARGVTSTVRPGPAGAEDVQYGQDGWQGSARRGARVSTPGRLPESGEQERIWGFKQREYVVQCSGSGQATGDGWSGDRDAVVKRRRRHGERWRRVRPHPSAGRASARAVKDSSVRFRETAGERLVANGCKLQGDGWTAAAAAAAAAAEPLVVVVVSPRTSEAPKMGSHKLKRHAGVDFVDWPAASVTIVEESETGRAGVPSSVDICKARAQRGCARLAAAQAAGRGHGQSGPRNRALGGYRPPLKGPTSRWVGWLGWPGWAAWHGMAWPGHPRRPWASGHLALHSIVDSIRFDGALHVLVPGAHGATTTGAGRRQSRNIRLRPCLCATAVRIPSHPIPSHPMGGGCRAHRHRRHGLGWAGGKLQGRRRARQAPHQRAALKCRRSLGVPSIPFRASQPIAVCRASVANHHHSSATPTKGVSDATCCHFVICTSTIDSSARLCSPSSRSSASVVSSLLPSSLLVLPTPSYTTIIGACAQVIKHPRLEGYTHFAAILHPANKRPTIRPAKASRNQPPPVSTSAERVANLAIPRPPRRCAPRSQLRAPINLTTSSFAHSAFTKKPGTSAHKASTVHPPPPSSATHTRTRTPSADTGLGSSRLRQPKQAAASACTFGSLTVTNATSSPSGWLAALHLSVSLYPGSAGCRHSQAHPRRHPLASRSHTRATLAPTQRSSPVPTGFLHLWFFVLSSCSPSFPSGSISLLRPGTSRSRATPPFDGSILAKPAGAVTLFRRLSFSIRLHIRLRRIKLVEIYVAGTLAKAIDHHQRKLSLQPPTTTAPIGAVSPPASRRPSTLIPRVGDA</sequence>
<feature type="region of interest" description="Disordered" evidence="1">
    <location>
        <begin position="1"/>
        <end position="33"/>
    </location>
</feature>
<evidence type="ECO:0000313" key="3">
    <source>
        <dbReference type="Proteomes" id="UP001287286"/>
    </source>
</evidence>